<dbReference type="EMBL" id="SDCT01000002">
    <property type="protein sequence ID" value="TCX95840.1"/>
    <property type="molecule type" value="Genomic_DNA"/>
</dbReference>
<protein>
    <submittedName>
        <fullName evidence="1">Uncharacterized protein</fullName>
    </submittedName>
</protein>
<gene>
    <name evidence="1" type="ORF">ETF13_01745</name>
</gene>
<dbReference type="AlphaFoldDB" id="A0A483NA01"/>
<proteinExistence type="predicted"/>
<sequence length="205" mass="23602">MLGMSTLAFITPELHKLDEMISGVSSSIERPYNDFEKNHNDTVPKTTVKEVMQRVYNSKDATDKASSEARRLTKVLLHGTEQEIESLQIVDESVIRSLRERASYIENGAKRIKYAFFIARANRAWLPHIHTLNHLERRLTSSYESYVKSIRELADTAQHFIPTDEGFELDTNELSDSMGSETVTSPSWVKTPEDFIKWAREHNKK</sequence>
<accession>A0A483NA01</accession>
<comment type="caution">
    <text evidence="1">The sequence shown here is derived from an EMBL/GenBank/DDBJ whole genome shotgun (WGS) entry which is preliminary data.</text>
</comment>
<evidence type="ECO:0000313" key="1">
    <source>
        <dbReference type="EMBL" id="TCX95840.1"/>
    </source>
</evidence>
<reference evidence="1" key="1">
    <citation type="submission" date="2019-01" db="EMBL/GenBank/DDBJ databases">
        <authorList>
            <person name="Lista F."/>
            <person name="Anselmo A."/>
        </authorList>
    </citation>
    <scope>NUCLEOTIDE SEQUENCE</scope>
    <source>
        <strain evidence="1">3S</strain>
    </source>
</reference>
<organism evidence="1">
    <name type="scientific">Klebsiella pneumoniae</name>
    <dbReference type="NCBI Taxonomy" id="573"/>
    <lineage>
        <taxon>Bacteria</taxon>
        <taxon>Pseudomonadati</taxon>
        <taxon>Pseudomonadota</taxon>
        <taxon>Gammaproteobacteria</taxon>
        <taxon>Enterobacterales</taxon>
        <taxon>Enterobacteriaceae</taxon>
        <taxon>Klebsiella/Raoultella group</taxon>
        <taxon>Klebsiella</taxon>
        <taxon>Klebsiella pneumoniae complex</taxon>
    </lineage>
</organism>
<dbReference type="RefSeq" id="WP_064162790.1">
    <property type="nucleotide sequence ID" value="NZ_FLIX01000006.1"/>
</dbReference>
<name>A0A483NA01_KLEPN</name>